<name>A0ACC2KIJ8_PERAE</name>
<keyword evidence="2" id="KW-1185">Reference proteome</keyword>
<evidence type="ECO:0000313" key="2">
    <source>
        <dbReference type="Proteomes" id="UP001234297"/>
    </source>
</evidence>
<proteinExistence type="predicted"/>
<accession>A0ACC2KIJ8</accession>
<protein>
    <submittedName>
        <fullName evidence="1">Uncharacterized protein</fullName>
    </submittedName>
</protein>
<gene>
    <name evidence="1" type="ORF">MRB53_029511</name>
</gene>
<comment type="caution">
    <text evidence="1">The sequence shown here is derived from an EMBL/GenBank/DDBJ whole genome shotgun (WGS) entry which is preliminary data.</text>
</comment>
<dbReference type="EMBL" id="CM056817">
    <property type="protein sequence ID" value="KAJ8620982.1"/>
    <property type="molecule type" value="Genomic_DNA"/>
</dbReference>
<evidence type="ECO:0000313" key="1">
    <source>
        <dbReference type="EMBL" id="KAJ8620982.1"/>
    </source>
</evidence>
<sequence>MEGGGAKGSSPQSKSKAKSKAKFSVYQNPTFSAALTAISQRPTKSTFLYVFSVSAASLATLLSIFYGEDGIIDDLRAMQISKTTARFLAKTLLTVVSVVFLGTLVALVRVLLLHGARKGAGVSKPLATKTEEENLTTRQLELLGLKPKSDSEPTKKPPKSMSHTPLSPSDVLVPLHHSASSSHRSPQIGSDKRNASTGMRVAPYAQSVSPGSPSLFLVSPSSHVPSSDRKTSSPWSKQRPITAKKIETEEMLEQFLADVDEKIMESVVKAASPTQSHMTPPPTLHGLRTASPSTIASSTPTSGTARSTPLMPVRMSPGSQKYIAPPKKGEGDLPLPMSMEHMIEVFENLGIYPDIEQWRDRLRQWFSSVLLNPLVEKIETSHIQVMQAAAKIGISINISKVGSDSLKTGASASLSPVDGAKEWNPSFMLDEDGLLYQLRAALVQARDAQSSSSGLQHQQNPWIPVIQECIDAITEHQRLQALMKGDWVKGLLPQSSVRADYTVQRVRELAEGTCLKNYEYLGNGEVYDKVNKKWTLELPTDSHLLLYLFCAFLEHPKWMLHVDPSSYATAQSGKNPLFLGFLPPKERFSEQYLAVVSSVPSVIHPGASVLVVGKQSPPIFALYWDKKLQFSLQGRTALWDTVLLFCYRIKQEYGGIVRGIYLGSAALNILPVLDSEIED</sequence>
<dbReference type="Proteomes" id="UP001234297">
    <property type="component" value="Chromosome 9"/>
</dbReference>
<reference evidence="1 2" key="1">
    <citation type="journal article" date="2022" name="Hortic Res">
        <title>A haplotype resolved chromosomal level avocado genome allows analysis of novel avocado genes.</title>
        <authorList>
            <person name="Nath O."/>
            <person name="Fletcher S.J."/>
            <person name="Hayward A."/>
            <person name="Shaw L.M."/>
            <person name="Masouleh A.K."/>
            <person name="Furtado A."/>
            <person name="Henry R.J."/>
            <person name="Mitter N."/>
        </authorList>
    </citation>
    <scope>NUCLEOTIDE SEQUENCE [LARGE SCALE GENOMIC DNA]</scope>
    <source>
        <strain evidence="2">cv. Hass</strain>
    </source>
</reference>
<organism evidence="1 2">
    <name type="scientific">Persea americana</name>
    <name type="common">Avocado</name>
    <dbReference type="NCBI Taxonomy" id="3435"/>
    <lineage>
        <taxon>Eukaryota</taxon>
        <taxon>Viridiplantae</taxon>
        <taxon>Streptophyta</taxon>
        <taxon>Embryophyta</taxon>
        <taxon>Tracheophyta</taxon>
        <taxon>Spermatophyta</taxon>
        <taxon>Magnoliopsida</taxon>
        <taxon>Magnoliidae</taxon>
        <taxon>Laurales</taxon>
        <taxon>Lauraceae</taxon>
        <taxon>Persea</taxon>
    </lineage>
</organism>